<protein>
    <submittedName>
        <fullName evidence="1">Uncharacterized protein</fullName>
    </submittedName>
</protein>
<dbReference type="AlphaFoldDB" id="A0A8S8XA54"/>
<organism evidence="1 2">
    <name type="scientific">Roseiterribacter gracilis</name>
    <dbReference type="NCBI Taxonomy" id="2812848"/>
    <lineage>
        <taxon>Bacteria</taxon>
        <taxon>Pseudomonadati</taxon>
        <taxon>Pseudomonadota</taxon>
        <taxon>Alphaproteobacteria</taxon>
        <taxon>Rhodospirillales</taxon>
        <taxon>Roseiterribacteraceae</taxon>
        <taxon>Roseiterribacter</taxon>
    </lineage>
</organism>
<comment type="caution">
    <text evidence="1">The sequence shown here is derived from an EMBL/GenBank/DDBJ whole genome shotgun (WGS) entry which is preliminary data.</text>
</comment>
<gene>
    <name evidence="1" type="ORF">TMPK1_07360</name>
</gene>
<name>A0A8S8XA54_9PROT</name>
<keyword evidence="2" id="KW-1185">Reference proteome</keyword>
<dbReference type="Proteomes" id="UP000681075">
    <property type="component" value="Unassembled WGS sequence"/>
</dbReference>
<accession>A0A8S8XA54</accession>
<evidence type="ECO:0000313" key="2">
    <source>
        <dbReference type="Proteomes" id="UP000681075"/>
    </source>
</evidence>
<dbReference type="EMBL" id="BOPV01000001">
    <property type="protein sequence ID" value="GIL38499.1"/>
    <property type="molecule type" value="Genomic_DNA"/>
</dbReference>
<sequence>MGEILTFPMDLRLRGVAPEPGSALRVTSDLIEIGIDGRTVTFRYDEFPIAKRVVLWVPSWTELAGGRQPLMAMRLRRAAQVAAMHWRRLGLHVSIRMKPPVEVPLPDARRAS</sequence>
<evidence type="ECO:0000313" key="1">
    <source>
        <dbReference type="EMBL" id="GIL38499.1"/>
    </source>
</evidence>
<reference evidence="1" key="1">
    <citation type="submission" date="2021-02" db="EMBL/GenBank/DDBJ databases">
        <title>Genome sequence of Rhodospirillales sp. strain TMPK1 isolated from soil.</title>
        <authorList>
            <person name="Nakai R."/>
            <person name="Kusada H."/>
            <person name="Tamaki H."/>
        </authorList>
    </citation>
    <scope>NUCLEOTIDE SEQUENCE</scope>
    <source>
        <strain evidence="1">TMPK1</strain>
    </source>
</reference>
<proteinExistence type="predicted"/>
<dbReference type="RefSeq" id="WP_420241533.1">
    <property type="nucleotide sequence ID" value="NZ_BOPV01000001.1"/>
</dbReference>